<dbReference type="OrthoDB" id="6777218at2759"/>
<reference evidence="1" key="1">
    <citation type="submission" date="2022-01" db="EMBL/GenBank/DDBJ databases">
        <authorList>
            <person name="King R."/>
        </authorList>
    </citation>
    <scope>NUCLEOTIDE SEQUENCE</scope>
</reference>
<proteinExistence type="predicted"/>
<name>A0A9N9SM22_PHACE</name>
<dbReference type="EMBL" id="OU896712">
    <property type="protein sequence ID" value="CAG9823148.1"/>
    <property type="molecule type" value="Genomic_DNA"/>
</dbReference>
<dbReference type="AlphaFoldDB" id="A0A9N9SM22"/>
<sequence>MASLNFLVHRLFSFPLSKPRFDVERTAVYKVANVNGYDIKIVDKSIRRHKFKLTLRNATSFQADKTIWKESQSCSIPSTQGNLVRFSKNHQVLKAFISLGQS</sequence>
<gene>
    <name evidence="1" type="ORF">PHAECO_LOCUS9928</name>
</gene>
<keyword evidence="2" id="KW-1185">Reference proteome</keyword>
<accession>A0A9N9SM22</accession>
<protein>
    <submittedName>
        <fullName evidence="1">Uncharacterized protein</fullName>
    </submittedName>
</protein>
<evidence type="ECO:0000313" key="1">
    <source>
        <dbReference type="EMBL" id="CAG9823148.1"/>
    </source>
</evidence>
<dbReference type="Proteomes" id="UP001153737">
    <property type="component" value="Chromosome 6"/>
</dbReference>
<reference evidence="1" key="2">
    <citation type="submission" date="2022-10" db="EMBL/GenBank/DDBJ databases">
        <authorList>
            <consortium name="ENA_rothamsted_submissions"/>
            <consortium name="culmorum"/>
            <person name="King R."/>
        </authorList>
    </citation>
    <scope>NUCLEOTIDE SEQUENCE</scope>
</reference>
<organism evidence="1 2">
    <name type="scientific">Phaedon cochleariae</name>
    <name type="common">Mustard beetle</name>
    <dbReference type="NCBI Taxonomy" id="80249"/>
    <lineage>
        <taxon>Eukaryota</taxon>
        <taxon>Metazoa</taxon>
        <taxon>Ecdysozoa</taxon>
        <taxon>Arthropoda</taxon>
        <taxon>Hexapoda</taxon>
        <taxon>Insecta</taxon>
        <taxon>Pterygota</taxon>
        <taxon>Neoptera</taxon>
        <taxon>Endopterygota</taxon>
        <taxon>Coleoptera</taxon>
        <taxon>Polyphaga</taxon>
        <taxon>Cucujiformia</taxon>
        <taxon>Chrysomeloidea</taxon>
        <taxon>Chrysomelidae</taxon>
        <taxon>Chrysomelinae</taxon>
        <taxon>Chrysomelini</taxon>
        <taxon>Phaedon</taxon>
    </lineage>
</organism>
<evidence type="ECO:0000313" key="2">
    <source>
        <dbReference type="Proteomes" id="UP001153737"/>
    </source>
</evidence>